<reference evidence="1" key="1">
    <citation type="submission" date="2023-03" db="EMBL/GenBank/DDBJ databases">
        <title>Chromosome-scale reference genome and RAD-based genetic map of yellow starthistle (Centaurea solstitialis) reveal putative structural variation and QTLs associated with invader traits.</title>
        <authorList>
            <person name="Reatini B."/>
            <person name="Cang F.A."/>
            <person name="Jiang Q."/>
            <person name="Mckibben M.T.W."/>
            <person name="Barker M.S."/>
            <person name="Rieseberg L.H."/>
            <person name="Dlugosch K.M."/>
        </authorList>
    </citation>
    <scope>NUCLEOTIDE SEQUENCE</scope>
    <source>
        <strain evidence="1">CAN-66</strain>
        <tissue evidence="1">Leaf</tissue>
    </source>
</reference>
<accession>A0AA38TYD9</accession>
<sequence length="300" mass="34077">MRKSVRRTSSFRSKTSYIQVSTRKEALCLAKSKFDPPYIGSFEIVESFQDGSTGWDEQNAQYVSRGGPDGMFGRIRVASKVHVPVQQVRIRQSVAQLGQDQIVYRLIERSSFRFAVDRRSDAYRQSIVSGCTGGGELMTARLRGLVSQGFISPSSSPWERQCCSQEGKSTPCGCASTTESSTESPSGTIFIDDILIYSRAAEELSNARPEVSGCGFALNIWWHHLYETKCQSTPTVRVFRTCSTGKSYLEEERCWVMDYHGIRQRIKDRARQEEASDVQHLKLSRWWEPWEPTERAPKEL</sequence>
<gene>
    <name evidence="1" type="ORF">OSB04_005092</name>
</gene>
<protein>
    <submittedName>
        <fullName evidence="1">Uncharacterized protein</fullName>
    </submittedName>
</protein>
<dbReference type="EMBL" id="JARYMX010000002">
    <property type="protein sequence ID" value="KAJ9559932.1"/>
    <property type="molecule type" value="Genomic_DNA"/>
</dbReference>
<dbReference type="AlphaFoldDB" id="A0AA38TYD9"/>
<evidence type="ECO:0000313" key="1">
    <source>
        <dbReference type="EMBL" id="KAJ9559932.1"/>
    </source>
</evidence>
<dbReference type="Proteomes" id="UP001172457">
    <property type="component" value="Chromosome 2"/>
</dbReference>
<comment type="caution">
    <text evidence="1">The sequence shown here is derived from an EMBL/GenBank/DDBJ whole genome shotgun (WGS) entry which is preliminary data.</text>
</comment>
<evidence type="ECO:0000313" key="2">
    <source>
        <dbReference type="Proteomes" id="UP001172457"/>
    </source>
</evidence>
<keyword evidence="2" id="KW-1185">Reference proteome</keyword>
<organism evidence="1 2">
    <name type="scientific">Centaurea solstitialis</name>
    <name type="common">yellow star-thistle</name>
    <dbReference type="NCBI Taxonomy" id="347529"/>
    <lineage>
        <taxon>Eukaryota</taxon>
        <taxon>Viridiplantae</taxon>
        <taxon>Streptophyta</taxon>
        <taxon>Embryophyta</taxon>
        <taxon>Tracheophyta</taxon>
        <taxon>Spermatophyta</taxon>
        <taxon>Magnoliopsida</taxon>
        <taxon>eudicotyledons</taxon>
        <taxon>Gunneridae</taxon>
        <taxon>Pentapetalae</taxon>
        <taxon>asterids</taxon>
        <taxon>campanulids</taxon>
        <taxon>Asterales</taxon>
        <taxon>Asteraceae</taxon>
        <taxon>Carduoideae</taxon>
        <taxon>Cardueae</taxon>
        <taxon>Centaureinae</taxon>
        <taxon>Centaurea</taxon>
    </lineage>
</organism>
<name>A0AA38TYD9_9ASTR</name>
<proteinExistence type="predicted"/>